<organism evidence="1 2">
    <name type="scientific">Orbilia ellipsospora</name>
    <dbReference type="NCBI Taxonomy" id="2528407"/>
    <lineage>
        <taxon>Eukaryota</taxon>
        <taxon>Fungi</taxon>
        <taxon>Dikarya</taxon>
        <taxon>Ascomycota</taxon>
        <taxon>Pezizomycotina</taxon>
        <taxon>Orbiliomycetes</taxon>
        <taxon>Orbiliales</taxon>
        <taxon>Orbiliaceae</taxon>
        <taxon>Orbilia</taxon>
    </lineage>
</organism>
<dbReference type="AlphaFoldDB" id="A0AAV9WTD5"/>
<sequence length="386" mass="43649">MEPADIYALDAEARLSLDLTLQQINEEISKIDTLDTSIATDQLRIKLQAKISNLYHARFMKTGNIGDNERAILIAQKALKSSPTGSIERRILLNTVGVYWRSRFEATKDIRTLRKAIKAAQRCLKAVSSADPMRELYVQNLRWLTDGRRFLMRVVDASLEDLYATLELAIAACPIRKDKELTVAILFNILILGCSYTPKIVYIDRILEIAEGYLKLVHEDWGGKLVSIISNHWVMRFDITGDLDDLCKSIDTTKRAVIAEHETHDDWVFQINQLIRLLRNRYKVAGTKYSCDGEYASKLSDIKTKIDRDQDLQNVLSPFALVSVLSNLWQKKPTADASMSDEAYLRDVLDVGETFLALAPSNQPCVYTTLACAALLRYILNSILSA</sequence>
<reference evidence="1 2" key="1">
    <citation type="submission" date="2019-10" db="EMBL/GenBank/DDBJ databases">
        <authorList>
            <person name="Palmer J.M."/>
        </authorList>
    </citation>
    <scope>NUCLEOTIDE SEQUENCE [LARGE SCALE GENOMIC DNA]</scope>
    <source>
        <strain evidence="1 2">TWF694</strain>
    </source>
</reference>
<keyword evidence="2" id="KW-1185">Reference proteome</keyword>
<gene>
    <name evidence="1" type="ORF">TWF694_006055</name>
</gene>
<proteinExistence type="predicted"/>
<name>A0AAV9WTD5_9PEZI</name>
<evidence type="ECO:0000313" key="1">
    <source>
        <dbReference type="EMBL" id="KAK6523160.1"/>
    </source>
</evidence>
<comment type="caution">
    <text evidence="1">The sequence shown here is derived from an EMBL/GenBank/DDBJ whole genome shotgun (WGS) entry which is preliminary data.</text>
</comment>
<accession>A0AAV9WTD5</accession>
<evidence type="ECO:0000313" key="2">
    <source>
        <dbReference type="Proteomes" id="UP001365542"/>
    </source>
</evidence>
<protein>
    <submittedName>
        <fullName evidence="1">Uncharacterized protein</fullName>
    </submittedName>
</protein>
<dbReference type="Proteomes" id="UP001365542">
    <property type="component" value="Unassembled WGS sequence"/>
</dbReference>
<dbReference type="EMBL" id="JAVHJO010000019">
    <property type="protein sequence ID" value="KAK6523160.1"/>
    <property type="molecule type" value="Genomic_DNA"/>
</dbReference>